<gene>
    <name evidence="5" type="primary">mtaD</name>
    <name evidence="6" type="ORF">KU39_2237</name>
</gene>
<dbReference type="Proteomes" id="UP000029558">
    <property type="component" value="Chromosome"/>
</dbReference>
<dbReference type="GO" id="GO:0050270">
    <property type="term" value="F:S-adenosylhomocysteine deaminase activity"/>
    <property type="evidence" value="ECO:0007669"/>
    <property type="project" value="UniProtKB-UniRule"/>
</dbReference>
<evidence type="ECO:0000313" key="6">
    <source>
        <dbReference type="EMBL" id="ALB23417.1"/>
    </source>
</evidence>
<dbReference type="NCBIfam" id="NF006549">
    <property type="entry name" value="PRK09045.1"/>
    <property type="match status" value="1"/>
</dbReference>
<dbReference type="EC" id="3.5.4.28" evidence="5"/>
<feature type="binding site" evidence="5">
    <location>
        <position position="221"/>
    </location>
    <ligand>
        <name>substrate</name>
    </ligand>
</feature>
<dbReference type="PANTHER" id="PTHR43794">
    <property type="entry name" value="AMINOHYDROLASE SSNA-RELATED"/>
    <property type="match status" value="1"/>
</dbReference>
<dbReference type="Gene3D" id="3.20.20.140">
    <property type="entry name" value="Metal-dependent hydrolases"/>
    <property type="match status" value="1"/>
</dbReference>
<feature type="binding site" evidence="5">
    <location>
        <position position="191"/>
    </location>
    <ligand>
        <name>substrate</name>
    </ligand>
</feature>
<protein>
    <recommendedName>
        <fullName evidence="5">5-methylthioadenosine/S-adenosylhomocysteine deaminase</fullName>
        <shortName evidence="5">MTA/SAH deaminase</shortName>
        <ecNumber evidence="5">3.5.4.28</ecNumber>
        <ecNumber evidence="5">3.5.4.31</ecNumber>
    </recommendedName>
</protein>
<keyword evidence="3 5" id="KW-0378">Hydrolase</keyword>
<dbReference type="AlphaFoldDB" id="A0A1L6TDD4"/>
<evidence type="ECO:0000256" key="2">
    <source>
        <dbReference type="ARBA" id="ARBA00022723"/>
    </source>
</evidence>
<comment type="similarity">
    <text evidence="5">Belongs to the metallo-dependent hydrolases superfamily. MTA/SAH deaminase family.</text>
</comment>
<dbReference type="GO" id="GO:0046872">
    <property type="term" value="F:metal ion binding"/>
    <property type="evidence" value="ECO:0007669"/>
    <property type="project" value="UniProtKB-KW"/>
</dbReference>
<dbReference type="InterPro" id="IPR050287">
    <property type="entry name" value="MTA/SAH_deaminase"/>
</dbReference>
<name>A0A1L6TDD4_PISSA</name>
<dbReference type="OrthoDB" id="9807210at2"/>
<dbReference type="FunFam" id="3.20.20.140:FF:000014">
    <property type="entry name" value="5-methylthioadenosine/S-adenosylhomocysteine deaminase"/>
    <property type="match status" value="1"/>
</dbReference>
<evidence type="ECO:0000256" key="1">
    <source>
        <dbReference type="ARBA" id="ARBA00006745"/>
    </source>
</evidence>
<feature type="binding site" evidence="5">
    <location>
        <position position="98"/>
    </location>
    <ligand>
        <name>substrate</name>
    </ligand>
</feature>
<dbReference type="CDD" id="cd01298">
    <property type="entry name" value="ATZ_TRZ_like"/>
    <property type="match status" value="1"/>
</dbReference>
<evidence type="ECO:0000256" key="3">
    <source>
        <dbReference type="ARBA" id="ARBA00022801"/>
    </source>
</evidence>
<dbReference type="EMBL" id="CP012508">
    <property type="protein sequence ID" value="ALB23417.1"/>
    <property type="molecule type" value="Genomic_DNA"/>
</dbReference>
<feature type="binding site" evidence="5">
    <location>
        <position position="306"/>
    </location>
    <ligand>
        <name>Zn(2+)</name>
        <dbReference type="ChEBI" id="CHEBI:29105"/>
    </ligand>
</feature>
<dbReference type="SUPFAM" id="SSF51338">
    <property type="entry name" value="Composite domain of metallo-dependent hydrolases"/>
    <property type="match status" value="1"/>
</dbReference>
<comment type="caution">
    <text evidence="5">Lacks conserved residue(s) required for the propagation of feature annotation.</text>
</comment>
<dbReference type="PANTHER" id="PTHR43794:SF11">
    <property type="entry name" value="AMIDOHYDROLASE-RELATED DOMAIN-CONTAINING PROTEIN"/>
    <property type="match status" value="1"/>
</dbReference>
<evidence type="ECO:0000256" key="4">
    <source>
        <dbReference type="ARBA" id="ARBA00022833"/>
    </source>
</evidence>
<dbReference type="EC" id="3.5.4.31" evidence="5"/>
<keyword evidence="2 5" id="KW-0479">Metal-binding</keyword>
<evidence type="ECO:0000313" key="7">
    <source>
        <dbReference type="Proteomes" id="UP000029558"/>
    </source>
</evidence>
<comment type="cofactor">
    <cofactor evidence="5">
        <name>Zn(2+)</name>
        <dbReference type="ChEBI" id="CHEBI:29105"/>
    </cofactor>
    <text evidence="5">Binds 1 zinc ion per subunit.</text>
</comment>
<dbReference type="InterPro" id="IPR023512">
    <property type="entry name" value="Deaminase_MtaD/DadD"/>
</dbReference>
<feature type="binding site" evidence="5">
    <location>
        <position position="69"/>
    </location>
    <ligand>
        <name>Zn(2+)</name>
        <dbReference type="ChEBI" id="CHEBI:29105"/>
    </ligand>
</feature>
<dbReference type="HAMAP" id="MF_01281">
    <property type="entry name" value="MTA_SAH_deamin"/>
    <property type="match status" value="1"/>
</dbReference>
<keyword evidence="4 5" id="KW-0862">Zinc</keyword>
<proteinExistence type="inferred from homology"/>
<dbReference type="Gene3D" id="2.30.40.10">
    <property type="entry name" value="Urease, subunit C, domain 1"/>
    <property type="match status" value="1"/>
</dbReference>
<dbReference type="RefSeq" id="WP_017377754.1">
    <property type="nucleotide sequence ID" value="NZ_CP012508.1"/>
</dbReference>
<evidence type="ECO:0000256" key="5">
    <source>
        <dbReference type="HAMAP-Rule" id="MF_01281"/>
    </source>
</evidence>
<feature type="binding site" evidence="5">
    <location>
        <position position="306"/>
    </location>
    <ligand>
        <name>substrate</name>
    </ligand>
</feature>
<reference evidence="6 7" key="1">
    <citation type="journal article" date="2014" name="Genome Announc.">
        <title>Comparative Genome Analysis of Two Isolates of the Fish Pathogen Piscirickettsia salmonis from Different Hosts Reveals Major Differences in Virulence-Associated Secretion Systems.</title>
        <authorList>
            <person name="Bohle H."/>
            <person name="Henriquez P."/>
            <person name="Grothusen H."/>
            <person name="Navas E."/>
            <person name="Sandoval A."/>
            <person name="Bustamante F."/>
            <person name="Bustos P."/>
            <person name="Mancilla M."/>
        </authorList>
    </citation>
    <scope>NUCLEOTIDE SEQUENCE [LARGE SCALE GENOMIC DNA]</scope>
    <source>
        <strain evidence="7">B1-32597</strain>
    </source>
</reference>
<dbReference type="InterPro" id="IPR032466">
    <property type="entry name" value="Metal_Hydrolase"/>
</dbReference>
<dbReference type="InterPro" id="IPR011059">
    <property type="entry name" value="Metal-dep_hydrolase_composite"/>
</dbReference>
<dbReference type="GO" id="GO:0090614">
    <property type="term" value="F:5'-methylthioadenosine deaminase activity"/>
    <property type="evidence" value="ECO:0007669"/>
    <property type="project" value="UniProtKB-UniRule"/>
</dbReference>
<dbReference type="Pfam" id="PF01979">
    <property type="entry name" value="Amidohydro_1"/>
    <property type="match status" value="1"/>
</dbReference>
<comment type="catalytic activity">
    <reaction evidence="5">
        <text>S-methyl-5'-thioadenosine + H2O + H(+) = S-methyl-5'-thioinosine + NH4(+)</text>
        <dbReference type="Rhea" id="RHEA:25025"/>
        <dbReference type="ChEBI" id="CHEBI:15377"/>
        <dbReference type="ChEBI" id="CHEBI:15378"/>
        <dbReference type="ChEBI" id="CHEBI:17509"/>
        <dbReference type="ChEBI" id="CHEBI:28938"/>
        <dbReference type="ChEBI" id="CHEBI:48595"/>
        <dbReference type="EC" id="3.5.4.31"/>
    </reaction>
</comment>
<accession>A0A1L6TDD4</accession>
<comment type="catalytic activity">
    <reaction evidence="5">
        <text>S-adenosyl-L-homocysteine + H2O + H(+) = S-inosyl-L-homocysteine + NH4(+)</text>
        <dbReference type="Rhea" id="RHEA:20716"/>
        <dbReference type="ChEBI" id="CHEBI:15377"/>
        <dbReference type="ChEBI" id="CHEBI:15378"/>
        <dbReference type="ChEBI" id="CHEBI:28938"/>
        <dbReference type="ChEBI" id="CHEBI:57856"/>
        <dbReference type="ChEBI" id="CHEBI:57985"/>
        <dbReference type="EC" id="3.5.4.28"/>
    </reaction>
</comment>
<feature type="binding site" evidence="5">
    <location>
        <position position="218"/>
    </location>
    <ligand>
        <name>Zn(2+)</name>
        <dbReference type="ChEBI" id="CHEBI:29105"/>
    </ligand>
</feature>
<feature type="binding site" evidence="5">
    <location>
        <position position="71"/>
    </location>
    <ligand>
        <name>Zn(2+)</name>
        <dbReference type="ChEBI" id="CHEBI:29105"/>
    </ligand>
</feature>
<organism evidence="6 7">
    <name type="scientific">Piscirickettsia salmonis</name>
    <dbReference type="NCBI Taxonomy" id="1238"/>
    <lineage>
        <taxon>Bacteria</taxon>
        <taxon>Pseudomonadati</taxon>
        <taxon>Pseudomonadota</taxon>
        <taxon>Gammaproteobacteria</taxon>
        <taxon>Thiotrichales</taxon>
        <taxon>Piscirickettsiaceae</taxon>
        <taxon>Piscirickettsia</taxon>
    </lineage>
</organism>
<comment type="function">
    <text evidence="5">Catalyzes the deamination of 5-methylthioadenosine and S-adenosyl-L-homocysteine into 5-methylthioinosine and S-inosyl-L-homocysteine, respectively. Is also able to deaminate adenosine.</text>
</comment>
<dbReference type="SUPFAM" id="SSF51556">
    <property type="entry name" value="Metallo-dependent hydrolases"/>
    <property type="match status" value="1"/>
</dbReference>
<comment type="similarity">
    <text evidence="1">Belongs to the metallo-dependent hydrolases superfamily. ATZ/TRZ family.</text>
</comment>
<sequence length="439" mass="48668">MQTVDAIIHAGFIIPVQPLNHILTQHSLVIHQGNILDILPTQLCNSRYQSDNTQERLEHVIIPGLINAHTHSPMSLFRGLADDLALDDWLNHYIWPAEKKWSTPEFIAAGTELAIAEMLRSGTTCFNEHYPFAKIIAAITDKLGMRACIGGFFIDFPTNDAQNSEAYFNKADQLIQQYQSHPLITTAIAPHAPYSVSDNHFKRCLQLAETYQLPIHIHMHETEFEVTNSLKEYNARPLERLNQLGLINQRFISVHSVWLNDSDIHLLSTHNAHVVHCPKSNLKLASGFAPIQQLIDDGVNVALGTDGAASNNSLDLFSEMQTAALLAKAVSQSPTALPAAQALKMATLNGAKALGIDHITGSLETNKAADLAIIHLNNIESLPLYDPISQLVYATNKSQVTDTWVAGQQLLNNKKLTLINEQQLCNTIKVWQDKISKDL</sequence>
<dbReference type="InterPro" id="IPR006680">
    <property type="entry name" value="Amidohydro-rel"/>
</dbReference>